<keyword evidence="6" id="KW-1185">Reference proteome</keyword>
<dbReference type="SMART" id="SM00895">
    <property type="entry name" value="FCD"/>
    <property type="match status" value="1"/>
</dbReference>
<dbReference type="Proteomes" id="UP001336020">
    <property type="component" value="Unassembled WGS sequence"/>
</dbReference>
<dbReference type="PANTHER" id="PTHR43537:SF24">
    <property type="entry name" value="GLUCONATE OPERON TRANSCRIPTIONAL REPRESSOR"/>
    <property type="match status" value="1"/>
</dbReference>
<comment type="caution">
    <text evidence="5">The sequence shown here is derived from an EMBL/GenBank/DDBJ whole genome shotgun (WGS) entry which is preliminary data.</text>
</comment>
<dbReference type="InterPro" id="IPR036390">
    <property type="entry name" value="WH_DNA-bd_sf"/>
</dbReference>
<organism evidence="5 6">
    <name type="scientific">Rhodococcus artemisiae</name>
    <dbReference type="NCBI Taxonomy" id="714159"/>
    <lineage>
        <taxon>Bacteria</taxon>
        <taxon>Bacillati</taxon>
        <taxon>Actinomycetota</taxon>
        <taxon>Actinomycetes</taxon>
        <taxon>Mycobacteriales</taxon>
        <taxon>Nocardiaceae</taxon>
        <taxon>Rhodococcus</taxon>
    </lineage>
</organism>
<dbReference type="SMART" id="SM00345">
    <property type="entry name" value="HTH_GNTR"/>
    <property type="match status" value="1"/>
</dbReference>
<dbReference type="EMBL" id="JAUTXY010000026">
    <property type="protein sequence ID" value="MEE2062015.1"/>
    <property type="molecule type" value="Genomic_DNA"/>
</dbReference>
<evidence type="ECO:0000256" key="1">
    <source>
        <dbReference type="ARBA" id="ARBA00023015"/>
    </source>
</evidence>
<dbReference type="RefSeq" id="WP_330137145.1">
    <property type="nucleotide sequence ID" value="NZ_JAUTXY010000026.1"/>
</dbReference>
<keyword evidence="2" id="KW-0238">DNA-binding</keyword>
<dbReference type="SUPFAM" id="SSF46785">
    <property type="entry name" value="Winged helix' DNA-binding domain"/>
    <property type="match status" value="1"/>
</dbReference>
<dbReference type="Pfam" id="PF00392">
    <property type="entry name" value="GntR"/>
    <property type="match status" value="1"/>
</dbReference>
<gene>
    <name evidence="5" type="ORF">Q7514_31260</name>
</gene>
<dbReference type="SUPFAM" id="SSF48008">
    <property type="entry name" value="GntR ligand-binding domain-like"/>
    <property type="match status" value="1"/>
</dbReference>
<dbReference type="InterPro" id="IPR036388">
    <property type="entry name" value="WH-like_DNA-bd_sf"/>
</dbReference>
<sequence length="232" mass="25701">MAYTEAAYPAARKVALPSSLKQVAMDEIRRRIFAGELRAGMRVDQESLAEEIGMSRIPVREALAALVGEGIIEMIPRRGAFVVPLSQQDIRDHYWMLASISGRAAERAAQYLSDAELNELEELADGMERATTEQAREQLNFRFHSLINHAAASPRLIATLKMLGSPLPLGFYESHARMAAEADAEHRDLLDALRSRSGPDARQAMKHHFLQGANEAVAMLEERGFWDGTSAT</sequence>
<evidence type="ECO:0000313" key="5">
    <source>
        <dbReference type="EMBL" id="MEE2062015.1"/>
    </source>
</evidence>
<dbReference type="CDD" id="cd07377">
    <property type="entry name" value="WHTH_GntR"/>
    <property type="match status" value="1"/>
</dbReference>
<dbReference type="PANTHER" id="PTHR43537">
    <property type="entry name" value="TRANSCRIPTIONAL REGULATOR, GNTR FAMILY"/>
    <property type="match status" value="1"/>
</dbReference>
<dbReference type="InterPro" id="IPR011711">
    <property type="entry name" value="GntR_C"/>
</dbReference>
<keyword evidence="1" id="KW-0805">Transcription regulation</keyword>
<feature type="domain" description="HTH gntR-type" evidence="4">
    <location>
        <begin position="18"/>
        <end position="85"/>
    </location>
</feature>
<dbReference type="InterPro" id="IPR000524">
    <property type="entry name" value="Tscrpt_reg_HTH_GntR"/>
</dbReference>
<protein>
    <submittedName>
        <fullName evidence="5">GntR family transcriptional regulator</fullName>
    </submittedName>
</protein>
<dbReference type="PROSITE" id="PS50949">
    <property type="entry name" value="HTH_GNTR"/>
    <property type="match status" value="1"/>
</dbReference>
<evidence type="ECO:0000256" key="3">
    <source>
        <dbReference type="ARBA" id="ARBA00023163"/>
    </source>
</evidence>
<dbReference type="InterPro" id="IPR008920">
    <property type="entry name" value="TF_FadR/GntR_C"/>
</dbReference>
<evidence type="ECO:0000256" key="2">
    <source>
        <dbReference type="ARBA" id="ARBA00023125"/>
    </source>
</evidence>
<reference evidence="5 6" key="1">
    <citation type="submission" date="2023-07" db="EMBL/GenBank/DDBJ databases">
        <authorList>
            <person name="Girao M."/>
            <person name="Carvalho M.F."/>
        </authorList>
    </citation>
    <scope>NUCLEOTIDE SEQUENCE [LARGE SCALE GENOMIC DNA]</scope>
    <source>
        <strain evidence="5 6">YIM65754</strain>
    </source>
</reference>
<evidence type="ECO:0000313" key="6">
    <source>
        <dbReference type="Proteomes" id="UP001336020"/>
    </source>
</evidence>
<dbReference type="Gene3D" id="1.20.120.530">
    <property type="entry name" value="GntR ligand-binding domain-like"/>
    <property type="match status" value="1"/>
</dbReference>
<name>A0ABU7LKC2_9NOCA</name>
<dbReference type="PRINTS" id="PR00035">
    <property type="entry name" value="HTHGNTR"/>
</dbReference>
<proteinExistence type="predicted"/>
<dbReference type="Gene3D" id="1.10.10.10">
    <property type="entry name" value="Winged helix-like DNA-binding domain superfamily/Winged helix DNA-binding domain"/>
    <property type="match status" value="1"/>
</dbReference>
<accession>A0ABU7LKC2</accession>
<dbReference type="Pfam" id="PF07729">
    <property type="entry name" value="FCD"/>
    <property type="match status" value="1"/>
</dbReference>
<evidence type="ECO:0000259" key="4">
    <source>
        <dbReference type="PROSITE" id="PS50949"/>
    </source>
</evidence>
<keyword evidence="3" id="KW-0804">Transcription</keyword>